<gene>
    <name evidence="1" type="ORF">CR513_07498</name>
</gene>
<evidence type="ECO:0000313" key="1">
    <source>
        <dbReference type="EMBL" id="RDY08280.1"/>
    </source>
</evidence>
<protein>
    <submittedName>
        <fullName evidence="1">Uncharacterized protein</fullName>
    </submittedName>
</protein>
<name>A0A371HZQ6_MUCPR</name>
<dbReference type="EMBL" id="QJKJ01001305">
    <property type="protein sequence ID" value="RDY08280.1"/>
    <property type="molecule type" value="Genomic_DNA"/>
</dbReference>
<evidence type="ECO:0000313" key="2">
    <source>
        <dbReference type="Proteomes" id="UP000257109"/>
    </source>
</evidence>
<comment type="caution">
    <text evidence="1">The sequence shown here is derived from an EMBL/GenBank/DDBJ whole genome shotgun (WGS) entry which is preliminary data.</text>
</comment>
<sequence length="67" mass="8013">MMVCKSENKISWYTNPNIYQHEAIRYYKSLFFIDSLDSYDQVHFANHLRLSEEGRRVLPTLVTKEEG</sequence>
<dbReference type="Proteomes" id="UP000257109">
    <property type="component" value="Unassembled WGS sequence"/>
</dbReference>
<accession>A0A371HZQ6</accession>
<proteinExistence type="predicted"/>
<keyword evidence="2" id="KW-1185">Reference proteome</keyword>
<organism evidence="1 2">
    <name type="scientific">Mucuna pruriens</name>
    <name type="common">Velvet bean</name>
    <name type="synonym">Dolichos pruriens</name>
    <dbReference type="NCBI Taxonomy" id="157652"/>
    <lineage>
        <taxon>Eukaryota</taxon>
        <taxon>Viridiplantae</taxon>
        <taxon>Streptophyta</taxon>
        <taxon>Embryophyta</taxon>
        <taxon>Tracheophyta</taxon>
        <taxon>Spermatophyta</taxon>
        <taxon>Magnoliopsida</taxon>
        <taxon>eudicotyledons</taxon>
        <taxon>Gunneridae</taxon>
        <taxon>Pentapetalae</taxon>
        <taxon>rosids</taxon>
        <taxon>fabids</taxon>
        <taxon>Fabales</taxon>
        <taxon>Fabaceae</taxon>
        <taxon>Papilionoideae</taxon>
        <taxon>50 kb inversion clade</taxon>
        <taxon>NPAAA clade</taxon>
        <taxon>indigoferoid/millettioid clade</taxon>
        <taxon>Phaseoleae</taxon>
        <taxon>Mucuna</taxon>
    </lineage>
</organism>
<dbReference type="AlphaFoldDB" id="A0A371HZQ6"/>
<reference evidence="1" key="1">
    <citation type="submission" date="2018-05" db="EMBL/GenBank/DDBJ databases">
        <title>Draft genome of Mucuna pruriens seed.</title>
        <authorList>
            <person name="Nnadi N.E."/>
            <person name="Vos R."/>
            <person name="Hasami M.H."/>
            <person name="Devisetty U.K."/>
            <person name="Aguiy J.C."/>
        </authorList>
    </citation>
    <scope>NUCLEOTIDE SEQUENCE [LARGE SCALE GENOMIC DNA]</scope>
    <source>
        <strain evidence="1">JCA_2017</strain>
    </source>
</reference>
<feature type="non-terminal residue" evidence="1">
    <location>
        <position position="1"/>
    </location>
</feature>